<dbReference type="Proteomes" id="UP000247233">
    <property type="component" value="Unassembled WGS sequence"/>
</dbReference>
<proteinExistence type="predicted"/>
<evidence type="ECO:0000256" key="2">
    <source>
        <dbReference type="SAM" id="Phobius"/>
    </source>
</evidence>
<feature type="compositionally biased region" description="Polar residues" evidence="1">
    <location>
        <begin position="214"/>
        <end position="235"/>
    </location>
</feature>
<keyword evidence="2" id="KW-1133">Transmembrane helix</keyword>
<evidence type="ECO:0000313" key="5">
    <source>
        <dbReference type="Proteomes" id="UP000247233"/>
    </source>
</evidence>
<keyword evidence="3" id="KW-0732">Signal</keyword>
<feature type="compositionally biased region" description="Polar residues" evidence="1">
    <location>
        <begin position="110"/>
        <end position="129"/>
    </location>
</feature>
<feature type="compositionally biased region" description="Polar residues" evidence="1">
    <location>
        <begin position="145"/>
        <end position="157"/>
    </location>
</feature>
<keyword evidence="2" id="KW-0472">Membrane</keyword>
<dbReference type="RefSeq" id="XP_025402320.1">
    <property type="nucleotide sequence ID" value="XM_025546390.1"/>
</dbReference>
<feature type="compositionally biased region" description="Polar residues" evidence="1">
    <location>
        <begin position="32"/>
        <end position="46"/>
    </location>
</feature>
<name>A0A317WRP9_9EURO</name>
<comment type="caution">
    <text evidence="4">The sequence shown here is derived from an EMBL/GenBank/DDBJ whole genome shotgun (WGS) entry which is preliminary data.</text>
</comment>
<feature type="region of interest" description="Disordered" evidence="1">
    <location>
        <begin position="110"/>
        <end position="247"/>
    </location>
</feature>
<evidence type="ECO:0000256" key="1">
    <source>
        <dbReference type="SAM" id="MobiDB-lite"/>
    </source>
</evidence>
<dbReference type="VEuPathDB" id="FungiDB:BO70DRAFT_393644"/>
<dbReference type="AlphaFoldDB" id="A0A317WRP9"/>
<evidence type="ECO:0000313" key="4">
    <source>
        <dbReference type="EMBL" id="PWY89133.1"/>
    </source>
</evidence>
<feature type="region of interest" description="Disordered" evidence="1">
    <location>
        <begin position="24"/>
        <end position="61"/>
    </location>
</feature>
<keyword evidence="2" id="KW-0812">Transmembrane</keyword>
<feature type="compositionally biased region" description="Pro residues" evidence="1">
    <location>
        <begin position="197"/>
        <end position="210"/>
    </location>
</feature>
<dbReference type="EMBL" id="MSFL01000004">
    <property type="protein sequence ID" value="PWY89133.1"/>
    <property type="molecule type" value="Genomic_DNA"/>
</dbReference>
<feature type="transmembrane region" description="Helical" evidence="2">
    <location>
        <begin position="266"/>
        <end position="284"/>
    </location>
</feature>
<sequence length="285" mass="28296">MHFSTHVVTALAIAAGTAHAGFSEEASEANAPGSSRIGSAPTTQKAETFVKPTESATTAKPTIIAKPATTAKPSTTLYQPIWEPSVVVVETSATVSEPCPSCTHAPTTTAPIYSSASQPHYGTPSSVSEPQHPASSVRHPGPAASHSTSTSTFNSVGPTAPAPTHPIPATSTPAAVHPTVTQPSVPFSVIGSTGAPTHPPPVPPSTPRIPIPLSTGSVSSSTHRFSNSTTSTLSRATSGSNGGGGGVVPAAPTVTGFEPSSSGVRMIVPGLAVIGGIAMGLLVLA</sequence>
<gene>
    <name evidence="4" type="ORF">BO70DRAFT_393644</name>
</gene>
<feature type="chain" id="PRO_5016351489" evidence="3">
    <location>
        <begin position="21"/>
        <end position="285"/>
    </location>
</feature>
<dbReference type="GeneID" id="37068627"/>
<reference evidence="4 5" key="1">
    <citation type="submission" date="2016-12" db="EMBL/GenBank/DDBJ databases">
        <title>The genomes of Aspergillus section Nigri reveals drivers in fungal speciation.</title>
        <authorList>
            <consortium name="DOE Joint Genome Institute"/>
            <person name="Vesth T.C."/>
            <person name="Nybo J."/>
            <person name="Theobald S."/>
            <person name="Brandl J."/>
            <person name="Frisvad J.C."/>
            <person name="Nielsen K.F."/>
            <person name="Lyhne E.K."/>
            <person name="Kogle M.E."/>
            <person name="Kuo A."/>
            <person name="Riley R."/>
            <person name="Clum A."/>
            <person name="Nolan M."/>
            <person name="Lipzen A."/>
            <person name="Salamov A."/>
            <person name="Henrissat B."/>
            <person name="Wiebenga A."/>
            <person name="De Vries R.P."/>
            <person name="Grigoriev I.V."/>
            <person name="Mortensen U.H."/>
            <person name="Andersen M.R."/>
            <person name="Baker S.E."/>
        </authorList>
    </citation>
    <scope>NUCLEOTIDE SEQUENCE [LARGE SCALE GENOMIC DNA]</scope>
    <source>
        <strain evidence="4 5">CBS 117.55</strain>
    </source>
</reference>
<dbReference type="OrthoDB" id="4507816at2759"/>
<keyword evidence="5" id="KW-1185">Reference proteome</keyword>
<feature type="signal peptide" evidence="3">
    <location>
        <begin position="1"/>
        <end position="20"/>
    </location>
</feature>
<organism evidence="4 5">
    <name type="scientific">Aspergillus heteromorphus CBS 117.55</name>
    <dbReference type="NCBI Taxonomy" id="1448321"/>
    <lineage>
        <taxon>Eukaryota</taxon>
        <taxon>Fungi</taxon>
        <taxon>Dikarya</taxon>
        <taxon>Ascomycota</taxon>
        <taxon>Pezizomycotina</taxon>
        <taxon>Eurotiomycetes</taxon>
        <taxon>Eurotiomycetidae</taxon>
        <taxon>Eurotiales</taxon>
        <taxon>Aspergillaceae</taxon>
        <taxon>Aspergillus</taxon>
        <taxon>Aspergillus subgen. Circumdati</taxon>
    </lineage>
</organism>
<dbReference type="STRING" id="1448321.A0A317WRP9"/>
<evidence type="ECO:0000256" key="3">
    <source>
        <dbReference type="SAM" id="SignalP"/>
    </source>
</evidence>
<protein>
    <submittedName>
        <fullName evidence="4">Uncharacterized protein</fullName>
    </submittedName>
</protein>
<feature type="compositionally biased region" description="Polar residues" evidence="1">
    <location>
        <begin position="179"/>
        <end position="195"/>
    </location>
</feature>
<accession>A0A317WRP9</accession>